<dbReference type="Proteomes" id="UP001280121">
    <property type="component" value="Unassembled WGS sequence"/>
</dbReference>
<evidence type="ECO:0000313" key="1">
    <source>
        <dbReference type="EMBL" id="KAK2657828.1"/>
    </source>
</evidence>
<sequence length="108" mass="12908">MREKREQWGVGLDSEFGCVFCVWIMDFEQREVQEHRAQSCDKREQGEDFLCITFGRHDDVEIEPLDHLVDYQSPQKMYKKVVYGEYLRSSMQRRLEGKAHTQMAKVET</sequence>
<protein>
    <submittedName>
        <fullName evidence="1">Uncharacterized protein</fullName>
    </submittedName>
</protein>
<organism evidence="1 2">
    <name type="scientific">Dipteronia dyeriana</name>
    <dbReference type="NCBI Taxonomy" id="168575"/>
    <lineage>
        <taxon>Eukaryota</taxon>
        <taxon>Viridiplantae</taxon>
        <taxon>Streptophyta</taxon>
        <taxon>Embryophyta</taxon>
        <taxon>Tracheophyta</taxon>
        <taxon>Spermatophyta</taxon>
        <taxon>Magnoliopsida</taxon>
        <taxon>eudicotyledons</taxon>
        <taxon>Gunneridae</taxon>
        <taxon>Pentapetalae</taxon>
        <taxon>rosids</taxon>
        <taxon>malvids</taxon>
        <taxon>Sapindales</taxon>
        <taxon>Sapindaceae</taxon>
        <taxon>Hippocastanoideae</taxon>
        <taxon>Acereae</taxon>
        <taxon>Dipteronia</taxon>
    </lineage>
</organism>
<keyword evidence="2" id="KW-1185">Reference proteome</keyword>
<dbReference type="EMBL" id="JANJYI010000003">
    <property type="protein sequence ID" value="KAK2657828.1"/>
    <property type="molecule type" value="Genomic_DNA"/>
</dbReference>
<evidence type="ECO:0000313" key="2">
    <source>
        <dbReference type="Proteomes" id="UP001280121"/>
    </source>
</evidence>
<dbReference type="AlphaFoldDB" id="A0AAD9XED6"/>
<proteinExistence type="predicted"/>
<name>A0AAD9XED6_9ROSI</name>
<gene>
    <name evidence="1" type="ORF">Ddye_010880</name>
</gene>
<reference evidence="1" key="1">
    <citation type="journal article" date="2023" name="Plant J.">
        <title>Genome sequences and population genomics provide insights into the demographic history, inbreeding, and mutation load of two 'living fossil' tree species of Dipteronia.</title>
        <authorList>
            <person name="Feng Y."/>
            <person name="Comes H.P."/>
            <person name="Chen J."/>
            <person name="Zhu S."/>
            <person name="Lu R."/>
            <person name="Zhang X."/>
            <person name="Li P."/>
            <person name="Qiu J."/>
            <person name="Olsen K.M."/>
            <person name="Qiu Y."/>
        </authorList>
    </citation>
    <scope>NUCLEOTIDE SEQUENCE</scope>
    <source>
        <strain evidence="1">KIB01</strain>
    </source>
</reference>
<comment type="caution">
    <text evidence="1">The sequence shown here is derived from an EMBL/GenBank/DDBJ whole genome shotgun (WGS) entry which is preliminary data.</text>
</comment>
<accession>A0AAD9XED6</accession>